<dbReference type="InterPro" id="IPR024079">
    <property type="entry name" value="MetalloPept_cat_dom_sf"/>
</dbReference>
<dbReference type="FunFam" id="4.10.70.10:FF:000003">
    <property type="entry name" value="Disintegrin and metalloproteinase domain-containing protein 17"/>
    <property type="match status" value="1"/>
</dbReference>
<evidence type="ECO:0000256" key="4">
    <source>
        <dbReference type="SAM" id="Phobius"/>
    </source>
</evidence>
<dbReference type="InterPro" id="IPR001762">
    <property type="entry name" value="Disintegrin_dom"/>
</dbReference>
<dbReference type="InterPro" id="IPR036436">
    <property type="entry name" value="Disintegrin_dom_sf"/>
</dbReference>
<keyword evidence="4" id="KW-1133">Transmembrane helix</keyword>
<dbReference type="Gene3D" id="3.40.390.10">
    <property type="entry name" value="Collagenase (Catalytic Domain)"/>
    <property type="match status" value="1"/>
</dbReference>
<dbReference type="OrthoDB" id="2131567at2759"/>
<dbReference type="Pfam" id="PF13574">
    <property type="entry name" value="Reprolysin_2"/>
    <property type="match status" value="1"/>
</dbReference>
<evidence type="ECO:0000256" key="5">
    <source>
        <dbReference type="SAM" id="SignalP"/>
    </source>
</evidence>
<dbReference type="GO" id="GO:0007219">
    <property type="term" value="P:Notch signaling pathway"/>
    <property type="evidence" value="ECO:0007669"/>
    <property type="project" value="TreeGrafter"/>
</dbReference>
<feature type="domain" description="Peptidase M12B" evidence="7">
    <location>
        <begin position="251"/>
        <end position="512"/>
    </location>
</feature>
<feature type="transmembrane region" description="Helical" evidence="4">
    <location>
        <begin position="718"/>
        <end position="740"/>
    </location>
</feature>
<dbReference type="Gene3D" id="4.10.70.30">
    <property type="match status" value="1"/>
</dbReference>
<gene>
    <name evidence="8" type="primary">ADAM17</name>
    <name evidence="8" type="ORF">BLAG_LOCUS9532</name>
</gene>
<keyword evidence="9" id="KW-1185">Reference proteome</keyword>
<feature type="binding site" evidence="2">
    <location>
        <position position="448"/>
    </location>
    <ligand>
        <name>Zn(2+)</name>
        <dbReference type="ChEBI" id="CHEBI:29105"/>
        <note>catalytic</note>
    </ligand>
</feature>
<accession>A0A8J9Z6R1</accession>
<feature type="domain" description="Disintegrin" evidence="6">
    <location>
        <begin position="513"/>
        <end position="606"/>
    </location>
</feature>
<dbReference type="InterPro" id="IPR051489">
    <property type="entry name" value="ADAM_Metalloproteinase"/>
</dbReference>
<keyword evidence="2" id="KW-0479">Metal-binding</keyword>
<feature type="binding site" evidence="2">
    <location>
        <position position="454"/>
    </location>
    <ligand>
        <name>Zn(2+)</name>
        <dbReference type="ChEBI" id="CHEBI:29105"/>
        <note>catalytic</note>
    </ligand>
</feature>
<evidence type="ECO:0000256" key="1">
    <source>
        <dbReference type="ARBA" id="ARBA00023157"/>
    </source>
</evidence>
<evidence type="ECO:0000313" key="9">
    <source>
        <dbReference type="Proteomes" id="UP000838412"/>
    </source>
</evidence>
<dbReference type="PROSITE" id="PS50215">
    <property type="entry name" value="ADAM_MEPRO"/>
    <property type="match status" value="1"/>
</dbReference>
<dbReference type="AlphaFoldDB" id="A0A8J9Z6R1"/>
<dbReference type="Gene3D" id="4.10.70.10">
    <property type="entry name" value="Disintegrin domain"/>
    <property type="match status" value="1"/>
</dbReference>
<dbReference type="GO" id="GO:0006509">
    <property type="term" value="P:membrane protein ectodomain proteolysis"/>
    <property type="evidence" value="ECO:0007669"/>
    <property type="project" value="TreeGrafter"/>
</dbReference>
<protein>
    <submittedName>
        <fullName evidence="8">ADAM17 protein</fullName>
    </submittedName>
</protein>
<dbReference type="InterPro" id="IPR002870">
    <property type="entry name" value="Peptidase_M12B_N"/>
</dbReference>
<dbReference type="Pfam" id="PF16698">
    <property type="entry name" value="ADAM17_MPD"/>
    <property type="match status" value="1"/>
</dbReference>
<sequence>MLYIFVCRKNTMIFAFILPLFVLLQLTDCVDQSGGGLVHVLKQYDTLKTTDLRHHFLSRHRRSAGEHPPPYPRQMEFNTLGKHFHLYLEPRTGLLSPKFKAYGVDSRGNVKYEQVDKNSFFTGQVLGEPGSTVEAHLEDDGVLSARVTVGEDIYFIEPSWRHLPSGENVTMISYRARDVKFNFTGAGAKQSPGVGFCAEFDDDQLPLPKGHRRQTTNDRPRRQTGGQPPQFESPTPPPADMDCDIRGPAKNTCRMKLVADYRFFTEMGQSSLRQTINYLINLIEGVDRIFRCTQWGKDMGGFGFEIKEIKVHEEPTPPGGAEHYNMDMQGLTWQVRDLLANFSLHDYSDFCLAHLFTYQDFDHGVLGLGWVGTDRKAGIGGICTDALRCTNDRSEWEVCRNAYAYLPAVYRKQQVTLYLNTGLTSTLNWKRRILTREADLVTAHELGHNFGSEHDTDDAECSPNPEQGGKYIMYQVAVSGEERNNKLFSNCSKRSIYKVLSAKHSLCFVEPQKSLCGNYRVEEGEECDPGHLGNKNTDPCCTGECKFRGTAVCSDNNSPCCLNCTFTPSSHICRRAAPPEDDATCKQAAYCTGTSPDCPASEPRNNGTCIADGQCRNGTCMPFCESRGLQSCLCQNVSEACNVCCMNMSHPVCKPYRESPQAELKWQQEGKPCVQGYCYKSDQNLQCVKQASDLVNRFWDIMQWISPDKIAETMAANIVGTVLILSLMFWVPCGCLVHVVDKRRLKKRQLEDEASKNTLVRDEDKHRIKPGSVQWLPSRGSRLPTLGPMKSDASSPPLRQRPTLRHRHDATSNDAQPPSPTSSTDTVPIDDLLAQYTDRVTELAAASDDRLDDCLGTTKADIEAAQPVERETVI</sequence>
<evidence type="ECO:0000256" key="2">
    <source>
        <dbReference type="PROSITE-ProRule" id="PRU00276"/>
    </source>
</evidence>
<dbReference type="SUPFAM" id="SSF57552">
    <property type="entry name" value="Blood coagulation inhibitor (disintegrin)"/>
    <property type="match status" value="1"/>
</dbReference>
<feature type="active site" evidence="2">
    <location>
        <position position="445"/>
    </location>
</feature>
<feature type="region of interest" description="Disordered" evidence="3">
    <location>
        <begin position="770"/>
        <end position="828"/>
    </location>
</feature>
<dbReference type="PANTHER" id="PTHR45702">
    <property type="entry name" value="ADAM10/ADAM17 METALLOPEPTIDASE FAMILY MEMBER"/>
    <property type="match status" value="1"/>
</dbReference>
<keyword evidence="4" id="KW-0812">Transmembrane</keyword>
<organism evidence="8 9">
    <name type="scientific">Branchiostoma lanceolatum</name>
    <name type="common">Common lancelet</name>
    <name type="synonym">Amphioxus lanceolatum</name>
    <dbReference type="NCBI Taxonomy" id="7740"/>
    <lineage>
        <taxon>Eukaryota</taxon>
        <taxon>Metazoa</taxon>
        <taxon>Chordata</taxon>
        <taxon>Cephalochordata</taxon>
        <taxon>Leptocardii</taxon>
        <taxon>Amphioxiformes</taxon>
        <taxon>Branchiostomatidae</taxon>
        <taxon>Branchiostoma</taxon>
    </lineage>
</organism>
<dbReference type="InterPro" id="IPR032029">
    <property type="entry name" value="ADAM17_MPD"/>
</dbReference>
<dbReference type="PANTHER" id="PTHR45702:SF6">
    <property type="entry name" value="DISINTEGRIN AND METALLOPROTEINASE DOMAIN-CONTAINING PROTEIN 17"/>
    <property type="match status" value="1"/>
</dbReference>
<dbReference type="InterPro" id="IPR001590">
    <property type="entry name" value="Peptidase_M12B"/>
</dbReference>
<name>A0A8J9Z6R1_BRALA</name>
<evidence type="ECO:0000259" key="6">
    <source>
        <dbReference type="PROSITE" id="PS50214"/>
    </source>
</evidence>
<evidence type="ECO:0000313" key="8">
    <source>
        <dbReference type="EMBL" id="CAH1248066.1"/>
    </source>
</evidence>
<evidence type="ECO:0000256" key="3">
    <source>
        <dbReference type="SAM" id="MobiDB-lite"/>
    </source>
</evidence>
<keyword evidence="1" id="KW-1015">Disulfide bond</keyword>
<dbReference type="Pfam" id="PF01562">
    <property type="entry name" value="Pep_M12B_propep"/>
    <property type="match status" value="1"/>
</dbReference>
<dbReference type="GO" id="GO:0046872">
    <property type="term" value="F:metal ion binding"/>
    <property type="evidence" value="ECO:0007669"/>
    <property type="project" value="UniProtKB-KW"/>
</dbReference>
<dbReference type="SMART" id="SM00050">
    <property type="entry name" value="DISIN"/>
    <property type="match status" value="1"/>
</dbReference>
<dbReference type="EMBL" id="OV696701">
    <property type="protein sequence ID" value="CAH1248066.1"/>
    <property type="molecule type" value="Genomic_DNA"/>
</dbReference>
<dbReference type="Pfam" id="PF00200">
    <property type="entry name" value="Disintegrin"/>
    <property type="match status" value="1"/>
</dbReference>
<comment type="caution">
    <text evidence="2">Lacks conserved residue(s) required for the propagation of feature annotation.</text>
</comment>
<keyword evidence="2" id="KW-0862">Zinc</keyword>
<feature type="chain" id="PRO_5035426236" evidence="5">
    <location>
        <begin position="30"/>
        <end position="874"/>
    </location>
</feature>
<feature type="binding site" evidence="2">
    <location>
        <position position="444"/>
    </location>
    <ligand>
        <name>Zn(2+)</name>
        <dbReference type="ChEBI" id="CHEBI:29105"/>
        <note>catalytic</note>
    </ligand>
</feature>
<evidence type="ECO:0000259" key="7">
    <source>
        <dbReference type="PROSITE" id="PS50215"/>
    </source>
</evidence>
<reference evidence="8" key="1">
    <citation type="submission" date="2022-01" db="EMBL/GenBank/DDBJ databases">
        <authorList>
            <person name="Braso-Vives M."/>
        </authorList>
    </citation>
    <scope>NUCLEOTIDE SEQUENCE</scope>
</reference>
<keyword evidence="4" id="KW-0472">Membrane</keyword>
<dbReference type="GO" id="GO:0005886">
    <property type="term" value="C:plasma membrane"/>
    <property type="evidence" value="ECO:0007669"/>
    <property type="project" value="TreeGrafter"/>
</dbReference>
<dbReference type="SUPFAM" id="SSF55486">
    <property type="entry name" value="Metalloproteases ('zincins'), catalytic domain"/>
    <property type="match status" value="1"/>
</dbReference>
<dbReference type="GO" id="GO:0004222">
    <property type="term" value="F:metalloendopeptidase activity"/>
    <property type="evidence" value="ECO:0007669"/>
    <property type="project" value="InterPro"/>
</dbReference>
<proteinExistence type="predicted"/>
<dbReference type="Proteomes" id="UP000838412">
    <property type="component" value="Chromosome 16"/>
</dbReference>
<dbReference type="PROSITE" id="PS50214">
    <property type="entry name" value="DISINTEGRIN_2"/>
    <property type="match status" value="1"/>
</dbReference>
<feature type="region of interest" description="Disordered" evidence="3">
    <location>
        <begin position="204"/>
        <end position="246"/>
    </location>
</feature>
<keyword evidence="5" id="KW-0732">Signal</keyword>
<feature type="signal peptide" evidence="5">
    <location>
        <begin position="1"/>
        <end position="29"/>
    </location>
</feature>